<dbReference type="SUPFAM" id="SSF47188">
    <property type="entry name" value="Hemerythrin-like"/>
    <property type="match status" value="1"/>
</dbReference>
<dbReference type="NCBIfam" id="NF033749">
    <property type="entry name" value="bact_hemeryth"/>
    <property type="match status" value="1"/>
</dbReference>
<evidence type="ECO:0000256" key="2">
    <source>
        <dbReference type="ARBA" id="ARBA00022723"/>
    </source>
</evidence>
<dbReference type="CDD" id="cd12107">
    <property type="entry name" value="Hemerythrin"/>
    <property type="match status" value="1"/>
</dbReference>
<evidence type="ECO:0000313" key="5">
    <source>
        <dbReference type="EMBL" id="BAO28149.1"/>
    </source>
</evidence>
<dbReference type="STRING" id="1223802.SUTH_00333"/>
<dbReference type="NCBIfam" id="TIGR02481">
    <property type="entry name" value="hemeryth_dom"/>
    <property type="match status" value="1"/>
</dbReference>
<organism evidence="5 6">
    <name type="scientific">Sulfuritalea hydrogenivorans sk43H</name>
    <dbReference type="NCBI Taxonomy" id="1223802"/>
    <lineage>
        <taxon>Bacteria</taxon>
        <taxon>Pseudomonadati</taxon>
        <taxon>Pseudomonadota</taxon>
        <taxon>Betaproteobacteria</taxon>
        <taxon>Nitrosomonadales</taxon>
        <taxon>Sterolibacteriaceae</taxon>
        <taxon>Sulfuritalea</taxon>
    </lineage>
</organism>
<dbReference type="InterPro" id="IPR012312">
    <property type="entry name" value="Hemerythrin-like"/>
</dbReference>
<dbReference type="InterPro" id="IPR050669">
    <property type="entry name" value="Hemerythrin"/>
</dbReference>
<evidence type="ECO:0000256" key="3">
    <source>
        <dbReference type="ARBA" id="ARBA00023004"/>
    </source>
</evidence>
<feature type="domain" description="Hemerythrin-like" evidence="4">
    <location>
        <begin position="10"/>
        <end position="122"/>
    </location>
</feature>
<sequence>MKWDSSFAIGIEEIDNQHRKIFEHLLALENSVEKRDPWHILHFFLTELAGYMKFHLAVEDALLEIIRYPDRANHRDSHSRLIEQLARLEDQLKGRATGDNLVGFFEDWFIRHVLASDREYAAYVASEFPALAGKRAA</sequence>
<keyword evidence="2" id="KW-0479">Metal-binding</keyword>
<keyword evidence="6" id="KW-1185">Reference proteome</keyword>
<name>W0SA95_9PROT</name>
<accession>W0SA95</accession>
<reference evidence="5 6" key="1">
    <citation type="journal article" date="2014" name="Syst. Appl. Microbiol.">
        <title>Complete genomes of freshwater sulfur oxidizers Sulfuricella denitrificans skB26 and Sulfuritalea hydrogenivorans sk43H: genetic insights into the sulfur oxidation pathway of betaproteobacteria.</title>
        <authorList>
            <person name="Watanabe T."/>
            <person name="Kojima H."/>
            <person name="Fukui M."/>
        </authorList>
    </citation>
    <scope>NUCLEOTIDE SEQUENCE [LARGE SCALE GENOMIC DNA]</scope>
    <source>
        <strain evidence="5">DSM22779</strain>
    </source>
</reference>
<gene>
    <name evidence="5" type="ORF">SUTH_00333</name>
</gene>
<dbReference type="EMBL" id="AP012547">
    <property type="protein sequence ID" value="BAO28149.1"/>
    <property type="molecule type" value="Genomic_DNA"/>
</dbReference>
<protein>
    <recommendedName>
        <fullName evidence="4">Hemerythrin-like domain-containing protein</fullName>
    </recommendedName>
</protein>
<dbReference type="PANTHER" id="PTHR37164">
    <property type="entry name" value="BACTERIOHEMERYTHRIN"/>
    <property type="match status" value="1"/>
</dbReference>
<dbReference type="RefSeq" id="WP_041096585.1">
    <property type="nucleotide sequence ID" value="NZ_AP012547.1"/>
</dbReference>
<evidence type="ECO:0000256" key="1">
    <source>
        <dbReference type="ARBA" id="ARBA00010587"/>
    </source>
</evidence>
<proteinExistence type="inferred from homology"/>
<dbReference type="Gene3D" id="1.20.120.50">
    <property type="entry name" value="Hemerythrin-like"/>
    <property type="match status" value="1"/>
</dbReference>
<dbReference type="InterPro" id="IPR035938">
    <property type="entry name" value="Hemerythrin-like_sf"/>
</dbReference>
<dbReference type="PANTHER" id="PTHR37164:SF1">
    <property type="entry name" value="BACTERIOHEMERYTHRIN"/>
    <property type="match status" value="1"/>
</dbReference>
<dbReference type="KEGG" id="shd:SUTH_00333"/>
<keyword evidence="3" id="KW-0408">Iron</keyword>
<comment type="similarity">
    <text evidence="1">Belongs to the hemerythrin family.</text>
</comment>
<dbReference type="InterPro" id="IPR012827">
    <property type="entry name" value="Hemerythrin_metal-bd"/>
</dbReference>
<dbReference type="HOGENOM" id="CLU_086902_3_1_4"/>
<evidence type="ECO:0000259" key="4">
    <source>
        <dbReference type="Pfam" id="PF01814"/>
    </source>
</evidence>
<dbReference type="Proteomes" id="UP000031637">
    <property type="component" value="Chromosome"/>
</dbReference>
<dbReference type="GO" id="GO:0046872">
    <property type="term" value="F:metal ion binding"/>
    <property type="evidence" value="ECO:0007669"/>
    <property type="project" value="UniProtKB-KW"/>
</dbReference>
<dbReference type="Pfam" id="PF01814">
    <property type="entry name" value="Hemerythrin"/>
    <property type="match status" value="1"/>
</dbReference>
<dbReference type="AlphaFoldDB" id="W0SA95"/>
<evidence type="ECO:0000313" key="6">
    <source>
        <dbReference type="Proteomes" id="UP000031637"/>
    </source>
</evidence>